<dbReference type="RefSeq" id="XP_003028239.1">
    <property type="nucleotide sequence ID" value="XM_003028193.1"/>
</dbReference>
<name>D8QF21_SCHCM</name>
<accession>D8QF21</accession>
<dbReference type="EMBL" id="GL377311">
    <property type="protein sequence ID" value="EFI93336.1"/>
    <property type="molecule type" value="Genomic_DNA"/>
</dbReference>
<evidence type="ECO:0000313" key="1">
    <source>
        <dbReference type="EMBL" id="EFI93336.1"/>
    </source>
</evidence>
<dbReference type="KEGG" id="scm:SCHCO_02704843"/>
<dbReference type="VEuPathDB" id="FungiDB:SCHCODRAFT_02704843"/>
<dbReference type="GeneID" id="9592009"/>
<proteinExistence type="predicted"/>
<dbReference type="SUPFAM" id="SSF52047">
    <property type="entry name" value="RNI-like"/>
    <property type="match status" value="1"/>
</dbReference>
<dbReference type="AlphaFoldDB" id="D8QF21"/>
<organism evidence="2">
    <name type="scientific">Schizophyllum commune (strain H4-8 / FGSC 9210)</name>
    <name type="common">Split gill fungus</name>
    <dbReference type="NCBI Taxonomy" id="578458"/>
    <lineage>
        <taxon>Eukaryota</taxon>
        <taxon>Fungi</taxon>
        <taxon>Dikarya</taxon>
        <taxon>Basidiomycota</taxon>
        <taxon>Agaricomycotina</taxon>
        <taxon>Agaricomycetes</taxon>
        <taxon>Agaricomycetidae</taxon>
        <taxon>Agaricales</taxon>
        <taxon>Schizophyllaceae</taxon>
        <taxon>Schizophyllum</taxon>
    </lineage>
</organism>
<keyword evidence="2" id="KW-1185">Reference proteome</keyword>
<gene>
    <name evidence="1" type="ORF">SCHCODRAFT_237293</name>
</gene>
<reference evidence="1 2" key="1">
    <citation type="journal article" date="2010" name="Nat. Biotechnol.">
        <title>Genome sequence of the model mushroom Schizophyllum commune.</title>
        <authorList>
            <person name="Ohm R.A."/>
            <person name="de Jong J.F."/>
            <person name="Lugones L.G."/>
            <person name="Aerts A."/>
            <person name="Kothe E."/>
            <person name="Stajich J.E."/>
            <person name="de Vries R.P."/>
            <person name="Record E."/>
            <person name="Levasseur A."/>
            <person name="Baker S.E."/>
            <person name="Bartholomew K.A."/>
            <person name="Coutinho P.M."/>
            <person name="Erdmann S."/>
            <person name="Fowler T.J."/>
            <person name="Gathman A.C."/>
            <person name="Lombard V."/>
            <person name="Henrissat B."/>
            <person name="Knabe N."/>
            <person name="Kuees U."/>
            <person name="Lilly W.W."/>
            <person name="Lindquist E."/>
            <person name="Lucas S."/>
            <person name="Magnuson J.K."/>
            <person name="Piumi F."/>
            <person name="Raudaskoski M."/>
            <person name="Salamov A."/>
            <person name="Schmutz J."/>
            <person name="Schwarze F.W.M.R."/>
            <person name="vanKuyk P.A."/>
            <person name="Horton J.S."/>
            <person name="Grigoriev I.V."/>
            <person name="Woesten H.A.B."/>
        </authorList>
    </citation>
    <scope>NUCLEOTIDE SEQUENCE [LARGE SCALE GENOMIC DNA]</scope>
    <source>
        <strain evidence="2">H4-8 / FGSC 9210</strain>
    </source>
</reference>
<dbReference type="InParanoid" id="D8QF21"/>
<protein>
    <recommendedName>
        <fullName evidence="3">F-box domain-containing protein</fullName>
    </recommendedName>
</protein>
<dbReference type="InterPro" id="IPR032675">
    <property type="entry name" value="LRR_dom_sf"/>
</dbReference>
<dbReference type="Proteomes" id="UP000007431">
    <property type="component" value="Unassembled WGS sequence"/>
</dbReference>
<dbReference type="HOGENOM" id="CLU_021164_0_0_1"/>
<sequence>MLWKNNDLAIETVLLHCTPPDLWQTQVNAIEHFGLYKCDLLVPTRAIVAKDLERLLFYAPLINKLTFGRAADQPRSMLMRSDIPIVQLSEDGFVALSYILPPSFLRNIRHVVWYSRAAGLHHIRHFISPSLATLELRLHHVPAAYLSILQTLPTAFPKVHGLSIYADEKDAPPGSMNIALAHLLGGSWDLRRLNATSVGSATLLDLARMPSLASLTIDSLSNMRAEDVLPSHSFASLRTLSVNLDVPMRTCIAIMQSANFTALTSLSLSLKDPLPGDWAKLYRAIRTAHTRPALLTTLRVEQQSIGEDDGLPAPPVTDDDLAPLLDFGSLQDLWLQCEGGFDIGPATAERIAKAYPKLQELTLVPMRCPTWTRRLTLAALEPFARYCPVLQYLELELNGTGVTFDRNPARPSIAGSRPMPPSLLLCLGVRWSPINSSRAVAAYLSLFFPRLGYVTTADELSGRRWRRVGELVTVFAKIRAHERLEAAGSTSATTQEYSTLLVDDSAMLSGSEGGNDDD</sequence>
<evidence type="ECO:0008006" key="3">
    <source>
        <dbReference type="Google" id="ProtNLM"/>
    </source>
</evidence>
<dbReference type="OrthoDB" id="2841072at2759"/>
<evidence type="ECO:0000313" key="2">
    <source>
        <dbReference type="Proteomes" id="UP000007431"/>
    </source>
</evidence>
<dbReference type="OMA" id="ERCPRYE"/>
<dbReference type="Gene3D" id="3.80.10.10">
    <property type="entry name" value="Ribonuclease Inhibitor"/>
    <property type="match status" value="1"/>
</dbReference>